<comment type="subcellular location">
    <subcellularLocation>
        <location evidence="8">Cytoplasm</location>
    </subcellularLocation>
</comment>
<dbReference type="EMBL" id="AP024849">
    <property type="protein sequence ID" value="BCZ44567.1"/>
    <property type="molecule type" value="Genomic_DNA"/>
</dbReference>
<comment type="similarity">
    <text evidence="8">Belongs to the MGMT family.</text>
</comment>
<feature type="active site" description="Nucleophile; methyl group acceptor" evidence="8">
    <location>
        <position position="125"/>
    </location>
</feature>
<dbReference type="Proteomes" id="UP000824633">
    <property type="component" value="Chromosome"/>
</dbReference>
<comment type="catalytic activity">
    <reaction evidence="1 8">
        <text>a 4-O-methyl-thymidine in DNA + L-cysteinyl-[protein] = a thymidine in DNA + S-methyl-L-cysteinyl-[protein]</text>
        <dbReference type="Rhea" id="RHEA:53428"/>
        <dbReference type="Rhea" id="RHEA-COMP:10131"/>
        <dbReference type="Rhea" id="RHEA-COMP:10132"/>
        <dbReference type="Rhea" id="RHEA-COMP:13555"/>
        <dbReference type="Rhea" id="RHEA-COMP:13556"/>
        <dbReference type="ChEBI" id="CHEBI:29950"/>
        <dbReference type="ChEBI" id="CHEBI:82612"/>
        <dbReference type="ChEBI" id="CHEBI:137386"/>
        <dbReference type="ChEBI" id="CHEBI:137387"/>
        <dbReference type="EC" id="2.1.1.63"/>
    </reaction>
</comment>
<proteinExistence type="inferred from homology"/>
<comment type="function">
    <text evidence="8">Involved in the cellular defense against the biological effects of O6-methylguanine (O6-MeG) and O4-methylthymine (O4-MeT) in DNA. Repairs the methylated nucleobase in DNA by stoichiometrically transferring the methyl group to a cysteine residue in the enzyme. This is a suicide reaction: the enzyme is irreversibly inactivated.</text>
</comment>
<dbReference type="SUPFAM" id="SSF53155">
    <property type="entry name" value="Methylated DNA-protein cysteine methyltransferase domain"/>
    <property type="match status" value="1"/>
</dbReference>
<evidence type="ECO:0000256" key="5">
    <source>
        <dbReference type="ARBA" id="ARBA00022763"/>
    </source>
</evidence>
<evidence type="ECO:0000313" key="11">
    <source>
        <dbReference type="EMBL" id="BCZ44567.1"/>
    </source>
</evidence>
<name>A0ABM7T113_9CLOT</name>
<dbReference type="PANTHER" id="PTHR10815">
    <property type="entry name" value="METHYLATED-DNA--PROTEIN-CYSTEINE METHYLTRANSFERASE"/>
    <property type="match status" value="1"/>
</dbReference>
<dbReference type="HAMAP" id="MF_00772">
    <property type="entry name" value="OGT"/>
    <property type="match status" value="1"/>
</dbReference>
<dbReference type="EC" id="2.1.1.63" evidence="8"/>
<dbReference type="InterPro" id="IPR036631">
    <property type="entry name" value="MGMT_N_sf"/>
</dbReference>
<comment type="catalytic activity">
    <reaction evidence="7 8">
        <text>a 6-O-methyl-2'-deoxyguanosine in DNA + L-cysteinyl-[protein] = S-methyl-L-cysteinyl-[protein] + a 2'-deoxyguanosine in DNA</text>
        <dbReference type="Rhea" id="RHEA:24000"/>
        <dbReference type="Rhea" id="RHEA-COMP:10131"/>
        <dbReference type="Rhea" id="RHEA-COMP:10132"/>
        <dbReference type="Rhea" id="RHEA-COMP:11367"/>
        <dbReference type="Rhea" id="RHEA-COMP:11368"/>
        <dbReference type="ChEBI" id="CHEBI:29950"/>
        <dbReference type="ChEBI" id="CHEBI:82612"/>
        <dbReference type="ChEBI" id="CHEBI:85445"/>
        <dbReference type="ChEBI" id="CHEBI:85448"/>
        <dbReference type="EC" id="2.1.1.63"/>
    </reaction>
</comment>
<dbReference type="PROSITE" id="PS00374">
    <property type="entry name" value="MGMT"/>
    <property type="match status" value="1"/>
</dbReference>
<dbReference type="SUPFAM" id="SSF46767">
    <property type="entry name" value="Methylated DNA-protein cysteine methyltransferase, C-terminal domain"/>
    <property type="match status" value="1"/>
</dbReference>
<evidence type="ECO:0000256" key="8">
    <source>
        <dbReference type="HAMAP-Rule" id="MF_00772"/>
    </source>
</evidence>
<evidence type="ECO:0000256" key="2">
    <source>
        <dbReference type="ARBA" id="ARBA00022490"/>
    </source>
</evidence>
<evidence type="ECO:0000256" key="6">
    <source>
        <dbReference type="ARBA" id="ARBA00023204"/>
    </source>
</evidence>
<organism evidence="11 12">
    <name type="scientific">Clostridium gelidum</name>
    <dbReference type="NCBI Taxonomy" id="704125"/>
    <lineage>
        <taxon>Bacteria</taxon>
        <taxon>Bacillati</taxon>
        <taxon>Bacillota</taxon>
        <taxon>Clostridia</taxon>
        <taxon>Eubacteriales</taxon>
        <taxon>Clostridiaceae</taxon>
        <taxon>Clostridium</taxon>
    </lineage>
</organism>
<feature type="domain" description="Methylguanine DNA methyltransferase ribonuclease-like" evidence="10">
    <location>
        <begin position="6"/>
        <end position="70"/>
    </location>
</feature>
<dbReference type="CDD" id="cd06445">
    <property type="entry name" value="ATase"/>
    <property type="match status" value="1"/>
</dbReference>
<feature type="domain" description="Methylated-DNA-[protein]-cysteine S-methyltransferase DNA binding" evidence="9">
    <location>
        <begin position="74"/>
        <end position="153"/>
    </location>
</feature>
<evidence type="ECO:0000313" key="12">
    <source>
        <dbReference type="Proteomes" id="UP000824633"/>
    </source>
</evidence>
<keyword evidence="5 8" id="KW-0227">DNA damage</keyword>
<evidence type="ECO:0000259" key="9">
    <source>
        <dbReference type="Pfam" id="PF01035"/>
    </source>
</evidence>
<dbReference type="InterPro" id="IPR036217">
    <property type="entry name" value="MethylDNA_cys_MeTrfase_DNAb"/>
</dbReference>
<gene>
    <name evidence="11" type="primary">ogt</name>
    <name evidence="11" type="ORF">psyc5s11_06340</name>
</gene>
<evidence type="ECO:0000256" key="1">
    <source>
        <dbReference type="ARBA" id="ARBA00001286"/>
    </source>
</evidence>
<dbReference type="GO" id="GO:0032259">
    <property type="term" value="P:methylation"/>
    <property type="evidence" value="ECO:0007669"/>
    <property type="project" value="UniProtKB-KW"/>
</dbReference>
<keyword evidence="4 8" id="KW-0808">Transferase</keyword>
<dbReference type="InterPro" id="IPR014048">
    <property type="entry name" value="MethylDNA_cys_MeTrfase_DNA-bd"/>
</dbReference>
<dbReference type="InterPro" id="IPR008332">
    <property type="entry name" value="MethylG_MeTrfase_N"/>
</dbReference>
<evidence type="ECO:0000256" key="4">
    <source>
        <dbReference type="ARBA" id="ARBA00022679"/>
    </source>
</evidence>
<dbReference type="Pfam" id="PF02870">
    <property type="entry name" value="Methyltransf_1N"/>
    <property type="match status" value="1"/>
</dbReference>
<keyword evidence="12" id="KW-1185">Reference proteome</keyword>
<keyword evidence="6 8" id="KW-0234">DNA repair</keyword>
<dbReference type="Gene3D" id="1.10.10.10">
    <property type="entry name" value="Winged helix-like DNA-binding domain superfamily/Winged helix DNA-binding domain"/>
    <property type="match status" value="1"/>
</dbReference>
<dbReference type="GO" id="GO:0008168">
    <property type="term" value="F:methyltransferase activity"/>
    <property type="evidence" value="ECO:0007669"/>
    <property type="project" value="UniProtKB-KW"/>
</dbReference>
<evidence type="ECO:0000256" key="7">
    <source>
        <dbReference type="ARBA" id="ARBA00049348"/>
    </source>
</evidence>
<comment type="miscellaneous">
    <text evidence="8">This enzyme catalyzes only one turnover and therefore is not strictly catalytic. According to one definition, an enzyme is a biocatalyst that acts repeatedly and over many reaction cycles.</text>
</comment>
<protein>
    <recommendedName>
        <fullName evidence="8">Methylated-DNA--protein-cysteine methyltransferase</fullName>
        <ecNumber evidence="8">2.1.1.63</ecNumber>
    </recommendedName>
    <alternativeName>
        <fullName evidence="8">6-O-methylguanine-DNA methyltransferase</fullName>
        <shortName evidence="8">MGMT</shortName>
    </alternativeName>
    <alternativeName>
        <fullName evidence="8">O-6-methylguanine-DNA-alkyltransferase</fullName>
    </alternativeName>
</protein>
<keyword evidence="3 8" id="KW-0489">Methyltransferase</keyword>
<keyword evidence="2 8" id="KW-0963">Cytoplasm</keyword>
<dbReference type="PANTHER" id="PTHR10815:SF5">
    <property type="entry name" value="METHYLATED-DNA--PROTEIN-CYSTEINE METHYLTRANSFERASE"/>
    <property type="match status" value="1"/>
</dbReference>
<sequence>MKYIFYYNTKIGRIGIEENGVAITRLDFIHKDVQEEIIEKHETVLLKEAIKQLNEYLDGKRTSFDLPLEPKGTEFQKKVWNALKEIPFGETRSYGEIAKIIGNEKASRAVGMANNKNPIAIIVPCHRVIGANGKLVGYAGGLDLKEKLLNLEKNNEK</sequence>
<evidence type="ECO:0000259" key="10">
    <source>
        <dbReference type="Pfam" id="PF02870"/>
    </source>
</evidence>
<dbReference type="InterPro" id="IPR001497">
    <property type="entry name" value="MethylDNA_cys_MeTrfase_AS"/>
</dbReference>
<dbReference type="RefSeq" id="WP_224036235.1">
    <property type="nucleotide sequence ID" value="NZ_AP024849.1"/>
</dbReference>
<dbReference type="InterPro" id="IPR023546">
    <property type="entry name" value="MGMT"/>
</dbReference>
<accession>A0ABM7T113</accession>
<evidence type="ECO:0000256" key="3">
    <source>
        <dbReference type="ARBA" id="ARBA00022603"/>
    </source>
</evidence>
<reference evidence="12" key="1">
    <citation type="submission" date="2021-07" db="EMBL/GenBank/DDBJ databases">
        <title>Complete genome sequencing of a Clostridium isolate.</title>
        <authorList>
            <person name="Ueki A."/>
            <person name="Tonouchi A."/>
        </authorList>
    </citation>
    <scope>NUCLEOTIDE SEQUENCE [LARGE SCALE GENOMIC DNA]</scope>
    <source>
        <strain evidence="12">C5S11</strain>
    </source>
</reference>
<dbReference type="Pfam" id="PF01035">
    <property type="entry name" value="DNA_binding_1"/>
    <property type="match status" value="1"/>
</dbReference>
<dbReference type="InterPro" id="IPR036388">
    <property type="entry name" value="WH-like_DNA-bd_sf"/>
</dbReference>
<dbReference type="NCBIfam" id="TIGR00589">
    <property type="entry name" value="ogt"/>
    <property type="match status" value="1"/>
</dbReference>
<dbReference type="Gene3D" id="3.30.160.70">
    <property type="entry name" value="Methylated DNA-protein cysteine methyltransferase domain"/>
    <property type="match status" value="1"/>
</dbReference>